<organism evidence="3 4">
    <name type="scientific">Fusarium fujikuroi</name>
    <name type="common">Bakanae and foot rot disease fungus</name>
    <name type="synonym">Gibberella fujikuroi</name>
    <dbReference type="NCBI Taxonomy" id="5127"/>
    <lineage>
        <taxon>Eukaryota</taxon>
        <taxon>Fungi</taxon>
        <taxon>Dikarya</taxon>
        <taxon>Ascomycota</taxon>
        <taxon>Pezizomycotina</taxon>
        <taxon>Sordariomycetes</taxon>
        <taxon>Hypocreomycetidae</taxon>
        <taxon>Hypocreales</taxon>
        <taxon>Nectriaceae</taxon>
        <taxon>Fusarium</taxon>
        <taxon>Fusarium fujikuroi species complex</taxon>
    </lineage>
</organism>
<dbReference type="InterPro" id="IPR029063">
    <property type="entry name" value="SAM-dependent_MTases_sf"/>
</dbReference>
<sequence length="795" mass="90542">MDPDWKEVKHRAMQGRLQSLRLLIIDLANNVDNYTTEQLGIHCGAIMEDIRSFSYDCISESRDRLDEFQYYWRVGEIEVLIKFCVEEELEKIERAGHRKPRLAREKRREMMTDLRFDIPFTELCFVPFDAYDFFMSLGQAFKDLIVDELRHRAHDDVMASPQSIEDEQSIKEEESVKEEQSIEEEQGVSEQPRLELQFPEEFITNDVLKQMFRREAANNDDPSSRWAKQQIDAYQRYLQLPVTDKVASGAVEEYDDCVSMKMPCPPGMRLLLLTRSGDWWFPHPVDPSTKNSGSWGDVPNLEVITMTRDQLREDHEFGGAAFKKEVPVIEPRLEKLDIDFDKVVTSQYGMVVAWKYVGGDEWLIMALLLFSQVVMILPPPRLSHETSHGPIPVPAQKPFIKWTHAPCDASWGQAQAKRGEQLHFFSAEVHFFNCVLVKKYKMSAAADVTQGENVASGDMLAPTHWENTEATDNSDADSAIGDDAASSTASINSSILEYRTINGRTYHAERGDAQYWASNDNQASEALDIIHHTSTLIMDGKLFLAPVKEPSKVLDIGTGTGIWAMDFGDEFPEAEVIGTDISPIQPTWVPPNVKFEIEDFTLDWTFPPNSADFVHLRFLYGSVPDWYTLYERAYQVTKPGGWIESHEGDPMGRSDDDSLKPGSAIAEWGKFFHEGGKKLGRVFTPLPDNLQEKGLKAAGFVDIQSKTIKVPVGDWPQDERLKEIGRFTTMSILSDVEGHISFMATLLEGWTQEQVHLYCSQLRRELKSKKPAHAYYLQRIVWGRKPAEGEVTATE</sequence>
<dbReference type="CDD" id="cd02440">
    <property type="entry name" value="AdoMet_MTases"/>
    <property type="match status" value="1"/>
</dbReference>
<evidence type="ECO:0008006" key="5">
    <source>
        <dbReference type="Google" id="ProtNLM"/>
    </source>
</evidence>
<evidence type="ECO:0000256" key="1">
    <source>
        <dbReference type="ARBA" id="ARBA00038158"/>
    </source>
</evidence>
<dbReference type="AlphaFoldDB" id="A0A9Q9RV66"/>
<protein>
    <recommendedName>
        <fullName evidence="5">Methyltransferase</fullName>
    </recommendedName>
</protein>
<name>A0A9Q9RV66_FUSFU</name>
<dbReference type="PANTHER" id="PTHR43591">
    <property type="entry name" value="METHYLTRANSFERASE"/>
    <property type="match status" value="1"/>
</dbReference>
<evidence type="ECO:0000313" key="3">
    <source>
        <dbReference type="EMBL" id="VTT77055.1"/>
    </source>
</evidence>
<dbReference type="PANTHER" id="PTHR43591:SF10">
    <property type="entry name" value="ABC TRANSMEMBRANE TYPE-1 DOMAIN-CONTAINING PROTEIN-RELATED"/>
    <property type="match status" value="1"/>
</dbReference>
<comment type="similarity">
    <text evidence="1">Belongs to the methyltransferase superfamily. LaeA methyltransferase family.</text>
</comment>
<evidence type="ECO:0000313" key="4">
    <source>
        <dbReference type="Proteomes" id="UP000760494"/>
    </source>
</evidence>
<dbReference type="GO" id="GO:0008168">
    <property type="term" value="F:methyltransferase activity"/>
    <property type="evidence" value="ECO:0007669"/>
    <property type="project" value="TreeGrafter"/>
</dbReference>
<reference evidence="3" key="1">
    <citation type="submission" date="2019-05" db="EMBL/GenBank/DDBJ databases">
        <authorList>
            <person name="Piombo E."/>
        </authorList>
    </citation>
    <scope>NUCLEOTIDE SEQUENCE</scope>
    <source>
        <strain evidence="3">C2S</strain>
    </source>
</reference>
<accession>A0A9Q9RV66</accession>
<comment type="caution">
    <text evidence="3">The sequence shown here is derived from an EMBL/GenBank/DDBJ whole genome shotgun (WGS) entry which is preliminary data.</text>
</comment>
<proteinExistence type="inferred from homology"/>
<dbReference type="Pfam" id="PF13489">
    <property type="entry name" value="Methyltransf_23"/>
    <property type="match status" value="1"/>
</dbReference>
<evidence type="ECO:0000256" key="2">
    <source>
        <dbReference type="SAM" id="MobiDB-lite"/>
    </source>
</evidence>
<dbReference type="EMBL" id="CABFJX010000385">
    <property type="protein sequence ID" value="VTT77055.1"/>
    <property type="molecule type" value="Genomic_DNA"/>
</dbReference>
<feature type="compositionally biased region" description="Basic and acidic residues" evidence="2">
    <location>
        <begin position="168"/>
        <end position="180"/>
    </location>
</feature>
<feature type="region of interest" description="Disordered" evidence="2">
    <location>
        <begin position="157"/>
        <end position="191"/>
    </location>
</feature>
<dbReference type="Proteomes" id="UP000760494">
    <property type="component" value="Unassembled WGS sequence"/>
</dbReference>
<gene>
    <name evidence="3" type="ORF">C2S_2136</name>
</gene>
<dbReference type="Gene3D" id="3.40.50.150">
    <property type="entry name" value="Vaccinia Virus protein VP39"/>
    <property type="match status" value="1"/>
</dbReference>
<dbReference type="SUPFAM" id="SSF53335">
    <property type="entry name" value="S-adenosyl-L-methionine-dependent methyltransferases"/>
    <property type="match status" value="1"/>
</dbReference>